<dbReference type="SUPFAM" id="SSF117916">
    <property type="entry name" value="Fe-S cluster assembly (FSCA) domain-like"/>
    <property type="match status" value="1"/>
</dbReference>
<proteinExistence type="predicted"/>
<dbReference type="Gene3D" id="3.30.300.130">
    <property type="entry name" value="Fe-S cluster assembly (FSCA)"/>
    <property type="match status" value="1"/>
</dbReference>
<reference evidence="2" key="1">
    <citation type="journal article" date="2014" name="Front. Microbiol.">
        <title>High frequency of phylogenetically diverse reductive dehalogenase-homologous genes in deep subseafloor sedimentary metagenomes.</title>
        <authorList>
            <person name="Kawai M."/>
            <person name="Futagami T."/>
            <person name="Toyoda A."/>
            <person name="Takaki Y."/>
            <person name="Nishi S."/>
            <person name="Hori S."/>
            <person name="Arai W."/>
            <person name="Tsubouchi T."/>
            <person name="Morono Y."/>
            <person name="Uchiyama I."/>
            <person name="Ito T."/>
            <person name="Fujiyama A."/>
            <person name="Inagaki F."/>
            <person name="Takami H."/>
        </authorList>
    </citation>
    <scope>NUCLEOTIDE SEQUENCE</scope>
    <source>
        <strain evidence="2">Expedition CK06-06</strain>
    </source>
</reference>
<organism evidence="2">
    <name type="scientific">marine sediment metagenome</name>
    <dbReference type="NCBI Taxonomy" id="412755"/>
    <lineage>
        <taxon>unclassified sequences</taxon>
        <taxon>metagenomes</taxon>
        <taxon>ecological metagenomes</taxon>
    </lineage>
</organism>
<name>X1FXR9_9ZZZZ</name>
<protein>
    <recommendedName>
        <fullName evidence="1">MIP18 family-like domain-containing protein</fullName>
    </recommendedName>
</protein>
<sequence>QEVRQTLSRIKHPAIDHTLIDLGILKDITIRNDKVEITLAFPFPEVPIKDYLINSVQEPIKKLGAEIEVKIDIMNDEERQAFLAMEKKSWKGI</sequence>
<dbReference type="EMBL" id="BARU01006594">
    <property type="protein sequence ID" value="GAH34124.1"/>
    <property type="molecule type" value="Genomic_DNA"/>
</dbReference>
<dbReference type="Pfam" id="PF01883">
    <property type="entry name" value="FeS_assembly_P"/>
    <property type="match status" value="1"/>
</dbReference>
<dbReference type="AlphaFoldDB" id="X1FXR9"/>
<feature type="non-terminal residue" evidence="2">
    <location>
        <position position="1"/>
    </location>
</feature>
<dbReference type="InterPro" id="IPR034904">
    <property type="entry name" value="FSCA_dom_sf"/>
</dbReference>
<accession>X1FXR9</accession>
<feature type="domain" description="MIP18 family-like" evidence="1">
    <location>
        <begin position="1"/>
        <end position="70"/>
    </location>
</feature>
<comment type="caution">
    <text evidence="2">The sequence shown here is derived from an EMBL/GenBank/DDBJ whole genome shotgun (WGS) entry which is preliminary data.</text>
</comment>
<evidence type="ECO:0000313" key="2">
    <source>
        <dbReference type="EMBL" id="GAH34124.1"/>
    </source>
</evidence>
<evidence type="ECO:0000259" key="1">
    <source>
        <dbReference type="Pfam" id="PF01883"/>
    </source>
</evidence>
<gene>
    <name evidence="2" type="ORF">S03H2_12978</name>
</gene>
<dbReference type="InterPro" id="IPR002744">
    <property type="entry name" value="MIP18-like"/>
</dbReference>